<evidence type="ECO:0008006" key="5">
    <source>
        <dbReference type="Google" id="ProtNLM"/>
    </source>
</evidence>
<dbReference type="InterPro" id="IPR050078">
    <property type="entry name" value="Ribosomal_L11_MeTrfase_PrmA"/>
</dbReference>
<dbReference type="CDD" id="cd02440">
    <property type="entry name" value="AdoMet_MTases"/>
    <property type="match status" value="1"/>
</dbReference>
<evidence type="ECO:0000313" key="3">
    <source>
        <dbReference type="EMBL" id="BBO84011.1"/>
    </source>
</evidence>
<proteinExistence type="predicted"/>
<evidence type="ECO:0000256" key="2">
    <source>
        <dbReference type="ARBA" id="ARBA00022679"/>
    </source>
</evidence>
<dbReference type="KEGG" id="dov:DSCO28_45770"/>
<keyword evidence="1" id="KW-0489">Methyltransferase</keyword>
<dbReference type="InterPro" id="IPR029063">
    <property type="entry name" value="SAM-dependent_MTases_sf"/>
</dbReference>
<dbReference type="AlphaFoldDB" id="A0A5K7ZV18"/>
<dbReference type="PANTHER" id="PTHR43648">
    <property type="entry name" value="ELECTRON TRANSFER FLAVOPROTEIN BETA SUBUNIT LYSINE METHYLTRANSFERASE"/>
    <property type="match status" value="1"/>
</dbReference>
<accession>A0A5K7ZV18</accession>
<gene>
    <name evidence="3" type="ORF">DSCO28_45770</name>
</gene>
<dbReference type="Gene3D" id="3.40.50.150">
    <property type="entry name" value="Vaccinia Virus protein VP39"/>
    <property type="match status" value="1"/>
</dbReference>
<protein>
    <recommendedName>
        <fullName evidence="5">Ribosomal protein L11 methyltransferase</fullName>
    </recommendedName>
</protein>
<sequence length="243" mass="27173">MQFCRSGLLSQKSLKSIIKTLIEDGTLKYIYEFGRSYIDISYERPILISEHVYIKPENSSFHSHPGQTVIALKKGSSFGGGEHPTTRLCIHLIDVVLHSNRFSKQKDDYRGLDIGTGSGILALVAAKLGVKSITALDNDPCAIYEAKDNVCLNGMSEKIIVENLTVSELSGCYDLVMANLRYPTLIDLREVIDKKLKAESTLILSGLKPDEVQLILHHYKKSRFIAWNKVVENGWCAICLVRD</sequence>
<dbReference type="PANTHER" id="PTHR43648:SF1">
    <property type="entry name" value="ELECTRON TRANSFER FLAVOPROTEIN BETA SUBUNIT LYSINE METHYLTRANSFERASE"/>
    <property type="match status" value="1"/>
</dbReference>
<name>A0A5K7ZV18_9BACT</name>
<organism evidence="3 4">
    <name type="scientific">Desulfosarcina ovata subsp. sediminis</name>
    <dbReference type="NCBI Taxonomy" id="885957"/>
    <lineage>
        <taxon>Bacteria</taxon>
        <taxon>Pseudomonadati</taxon>
        <taxon>Thermodesulfobacteriota</taxon>
        <taxon>Desulfobacteria</taxon>
        <taxon>Desulfobacterales</taxon>
        <taxon>Desulfosarcinaceae</taxon>
        <taxon>Desulfosarcina</taxon>
    </lineage>
</organism>
<dbReference type="GO" id="GO:0032259">
    <property type="term" value="P:methylation"/>
    <property type="evidence" value="ECO:0007669"/>
    <property type="project" value="UniProtKB-KW"/>
</dbReference>
<dbReference type="SUPFAM" id="SSF53335">
    <property type="entry name" value="S-adenosyl-L-methionine-dependent methyltransferases"/>
    <property type="match status" value="1"/>
</dbReference>
<reference evidence="3 4" key="1">
    <citation type="submission" date="2019-11" db="EMBL/GenBank/DDBJ databases">
        <title>Comparative genomics of hydrocarbon-degrading Desulfosarcina strains.</title>
        <authorList>
            <person name="Watanabe M."/>
            <person name="Kojima H."/>
            <person name="Fukui M."/>
        </authorList>
    </citation>
    <scope>NUCLEOTIDE SEQUENCE [LARGE SCALE GENOMIC DNA]</scope>
    <source>
        <strain evidence="3 4">28bB2T</strain>
    </source>
</reference>
<dbReference type="EMBL" id="AP021876">
    <property type="protein sequence ID" value="BBO84011.1"/>
    <property type="molecule type" value="Genomic_DNA"/>
</dbReference>
<dbReference type="Proteomes" id="UP000425960">
    <property type="component" value="Chromosome"/>
</dbReference>
<keyword evidence="2" id="KW-0808">Transferase</keyword>
<dbReference type="GO" id="GO:0008276">
    <property type="term" value="F:protein methyltransferase activity"/>
    <property type="evidence" value="ECO:0007669"/>
    <property type="project" value="TreeGrafter"/>
</dbReference>
<evidence type="ECO:0000313" key="4">
    <source>
        <dbReference type="Proteomes" id="UP000425960"/>
    </source>
</evidence>
<evidence type="ECO:0000256" key="1">
    <source>
        <dbReference type="ARBA" id="ARBA00022603"/>
    </source>
</evidence>
<dbReference type="Pfam" id="PF06325">
    <property type="entry name" value="PrmA"/>
    <property type="match status" value="1"/>
</dbReference>